<reference evidence="4 5" key="1">
    <citation type="submission" date="2018-05" db="EMBL/GenBank/DDBJ databases">
        <title>Genomic Encyclopedia of Type Strains, Phase III (KMG-III): the genomes of soil and plant-associated and newly described type strains.</title>
        <authorList>
            <person name="Whitman W."/>
        </authorList>
    </citation>
    <scope>NUCLEOTIDE SEQUENCE [LARGE SCALE GENOMIC DNA]</scope>
    <source>
        <strain evidence="4 5">CECT 5696</strain>
    </source>
</reference>
<dbReference type="InterPro" id="IPR013094">
    <property type="entry name" value="AB_hydrolase_3"/>
</dbReference>
<keyword evidence="2" id="KW-1133">Transmembrane helix</keyword>
<dbReference type="Proteomes" id="UP000246635">
    <property type="component" value="Unassembled WGS sequence"/>
</dbReference>
<gene>
    <name evidence="4" type="ORF">DFQ01_101517</name>
</gene>
<dbReference type="AlphaFoldDB" id="A0A2V2Z9J5"/>
<evidence type="ECO:0000256" key="1">
    <source>
        <dbReference type="ARBA" id="ARBA00022801"/>
    </source>
</evidence>
<dbReference type="InterPro" id="IPR029058">
    <property type="entry name" value="AB_hydrolase_fold"/>
</dbReference>
<dbReference type="InterPro" id="IPR050300">
    <property type="entry name" value="GDXG_lipolytic_enzyme"/>
</dbReference>
<dbReference type="GO" id="GO:0016787">
    <property type="term" value="F:hydrolase activity"/>
    <property type="evidence" value="ECO:0007669"/>
    <property type="project" value="UniProtKB-KW"/>
</dbReference>
<comment type="caution">
    <text evidence="4">The sequence shown here is derived from an EMBL/GenBank/DDBJ whole genome shotgun (WGS) entry which is preliminary data.</text>
</comment>
<feature type="transmembrane region" description="Helical" evidence="2">
    <location>
        <begin position="14"/>
        <end position="34"/>
    </location>
</feature>
<proteinExistence type="predicted"/>
<dbReference type="PANTHER" id="PTHR48081">
    <property type="entry name" value="AB HYDROLASE SUPERFAMILY PROTEIN C4A8.06C"/>
    <property type="match status" value="1"/>
</dbReference>
<sequence length="363" mass="41258">MIKRIYSPRTLQKILYVILGAAIAWVVFINIGSLSAWQKVIGLILALIAILIAIVNVWALIEKQSTSSLVLDRLLRFMPIKDRKSEEYYKQAMLESSLPYKLPENVRSKYDVKEYEDFKDTFVIDRTDGSNELVIFYLHGGGYWVQPVSLHYMFFNKIAKELRAEIILPMYPLAPSYTALDVHTMVMDRYLYLINEKRKNSNNIIFMGDSAGAGLALSFVQVLRDQSLPLPRQVVLLSPWLDVTNSTAGIKEVYDPFDNVDNLTFGGKVYAGNLDPKDPLVSPIYGDISNLPPITLFSGTYDALNIDVEKFAQIAEREKIDFTLNSYAKMVHGFTGFFITPEAKDSFKKIIEIIRSPKSLGRR</sequence>
<keyword evidence="5" id="KW-1185">Reference proteome</keyword>
<keyword evidence="2" id="KW-0812">Transmembrane</keyword>
<dbReference type="RefSeq" id="WP_174812903.1">
    <property type="nucleotide sequence ID" value="NZ_CP054613.1"/>
</dbReference>
<dbReference type="PANTHER" id="PTHR48081:SF8">
    <property type="entry name" value="ALPHA_BETA HYDROLASE FOLD-3 DOMAIN-CONTAINING PROTEIN-RELATED"/>
    <property type="match status" value="1"/>
</dbReference>
<dbReference type="SUPFAM" id="SSF53474">
    <property type="entry name" value="alpha/beta-Hydrolases"/>
    <property type="match status" value="1"/>
</dbReference>
<organism evidence="4 5">
    <name type="scientific">Paenibacillus cellulosilyticus</name>
    <dbReference type="NCBI Taxonomy" id="375489"/>
    <lineage>
        <taxon>Bacteria</taxon>
        <taxon>Bacillati</taxon>
        <taxon>Bacillota</taxon>
        <taxon>Bacilli</taxon>
        <taxon>Bacillales</taxon>
        <taxon>Paenibacillaceae</taxon>
        <taxon>Paenibacillus</taxon>
    </lineage>
</organism>
<keyword evidence="2" id="KW-0472">Membrane</keyword>
<evidence type="ECO:0000313" key="5">
    <source>
        <dbReference type="Proteomes" id="UP000246635"/>
    </source>
</evidence>
<feature type="transmembrane region" description="Helical" evidence="2">
    <location>
        <begin position="40"/>
        <end position="61"/>
    </location>
</feature>
<feature type="domain" description="Alpha/beta hydrolase fold-3" evidence="3">
    <location>
        <begin position="135"/>
        <end position="335"/>
    </location>
</feature>
<dbReference type="Gene3D" id="3.40.50.1820">
    <property type="entry name" value="alpha/beta hydrolase"/>
    <property type="match status" value="1"/>
</dbReference>
<dbReference type="EMBL" id="QGTQ01000001">
    <property type="protein sequence ID" value="PWW08791.1"/>
    <property type="molecule type" value="Genomic_DNA"/>
</dbReference>
<evidence type="ECO:0000256" key="2">
    <source>
        <dbReference type="SAM" id="Phobius"/>
    </source>
</evidence>
<protein>
    <submittedName>
        <fullName evidence="4">Acetyl esterase/lipase</fullName>
    </submittedName>
</protein>
<dbReference type="Pfam" id="PF07859">
    <property type="entry name" value="Abhydrolase_3"/>
    <property type="match status" value="1"/>
</dbReference>
<name>A0A2V2Z9J5_9BACL</name>
<evidence type="ECO:0000259" key="3">
    <source>
        <dbReference type="Pfam" id="PF07859"/>
    </source>
</evidence>
<keyword evidence="1" id="KW-0378">Hydrolase</keyword>
<accession>A0A2V2Z9J5</accession>
<evidence type="ECO:0000313" key="4">
    <source>
        <dbReference type="EMBL" id="PWW08791.1"/>
    </source>
</evidence>